<protein>
    <submittedName>
        <fullName evidence="1">Uncharacterized protein</fullName>
    </submittedName>
</protein>
<dbReference type="EMBL" id="JAAGNN010000019">
    <property type="protein sequence ID" value="KAF4076638.1"/>
    <property type="molecule type" value="Genomic_DNA"/>
</dbReference>
<organism evidence="1 2">
    <name type="scientific">Ameiurus melas</name>
    <name type="common">Black bullhead</name>
    <name type="synonym">Silurus melas</name>
    <dbReference type="NCBI Taxonomy" id="219545"/>
    <lineage>
        <taxon>Eukaryota</taxon>
        <taxon>Metazoa</taxon>
        <taxon>Chordata</taxon>
        <taxon>Craniata</taxon>
        <taxon>Vertebrata</taxon>
        <taxon>Euteleostomi</taxon>
        <taxon>Actinopterygii</taxon>
        <taxon>Neopterygii</taxon>
        <taxon>Teleostei</taxon>
        <taxon>Ostariophysi</taxon>
        <taxon>Siluriformes</taxon>
        <taxon>Ictaluridae</taxon>
        <taxon>Ameiurus</taxon>
    </lineage>
</organism>
<comment type="caution">
    <text evidence="1">The sequence shown here is derived from an EMBL/GenBank/DDBJ whole genome shotgun (WGS) entry which is preliminary data.</text>
</comment>
<sequence>MLRKSKYLLSLSRFKGQYVWRPKSSSPPDRALQYVVGQKIHGFTIREVTQVPDLSLTAVKLCHDVTGAQYLHTARDDSNNLFRYAWM</sequence>
<name>A0A7J6A5B7_AMEME</name>
<proteinExistence type="predicted"/>
<evidence type="ECO:0000313" key="1">
    <source>
        <dbReference type="EMBL" id="KAF4076638.1"/>
    </source>
</evidence>
<reference evidence="1 2" key="1">
    <citation type="submission" date="2020-02" db="EMBL/GenBank/DDBJ databases">
        <title>A chromosome-scale genome assembly of the black bullhead catfish (Ameiurus melas).</title>
        <authorList>
            <person name="Wen M."/>
            <person name="Zham M."/>
            <person name="Cabau C."/>
            <person name="Klopp C."/>
            <person name="Donnadieu C."/>
            <person name="Roques C."/>
            <person name="Bouchez O."/>
            <person name="Lampietro C."/>
            <person name="Jouanno E."/>
            <person name="Herpin A."/>
            <person name="Louis A."/>
            <person name="Berthelot C."/>
            <person name="Parey E."/>
            <person name="Roest-Crollius H."/>
            <person name="Braasch I."/>
            <person name="Postlethwait J."/>
            <person name="Robinson-Rechavi M."/>
            <person name="Echchiki A."/>
            <person name="Begum T."/>
            <person name="Montfort J."/>
            <person name="Schartl M."/>
            <person name="Bobe J."/>
            <person name="Guiguen Y."/>
        </authorList>
    </citation>
    <scope>NUCLEOTIDE SEQUENCE [LARGE SCALE GENOMIC DNA]</scope>
    <source>
        <strain evidence="1">M_S1</strain>
        <tissue evidence="1">Blood</tissue>
    </source>
</reference>
<evidence type="ECO:0000313" key="2">
    <source>
        <dbReference type="Proteomes" id="UP000593565"/>
    </source>
</evidence>
<keyword evidence="2" id="KW-1185">Reference proteome</keyword>
<gene>
    <name evidence="1" type="ORF">AMELA_G00217390</name>
</gene>
<dbReference type="Proteomes" id="UP000593565">
    <property type="component" value="Unassembled WGS sequence"/>
</dbReference>
<accession>A0A7J6A5B7</accession>
<dbReference type="AlphaFoldDB" id="A0A7J6A5B7"/>
<dbReference type="Gene3D" id="3.30.830.10">
    <property type="entry name" value="Metalloenzyme, LuxS/M16 peptidase-like"/>
    <property type="match status" value="1"/>
</dbReference>